<feature type="compositionally biased region" description="Basic and acidic residues" evidence="1">
    <location>
        <begin position="747"/>
        <end position="760"/>
    </location>
</feature>
<feature type="compositionally biased region" description="Basic and acidic residues" evidence="1">
    <location>
        <begin position="135"/>
        <end position="144"/>
    </location>
</feature>
<feature type="compositionally biased region" description="Gly residues" evidence="1">
    <location>
        <begin position="667"/>
        <end position="686"/>
    </location>
</feature>
<dbReference type="AlphaFoldDB" id="A0ABD1KZC4"/>
<feature type="compositionally biased region" description="Low complexity" evidence="1">
    <location>
        <begin position="456"/>
        <end position="501"/>
    </location>
</feature>
<feature type="compositionally biased region" description="Low complexity" evidence="1">
    <location>
        <begin position="718"/>
        <end position="733"/>
    </location>
</feature>
<feature type="domain" description="SCA7" evidence="2">
    <location>
        <begin position="241"/>
        <end position="308"/>
    </location>
</feature>
<reference evidence="3 4" key="1">
    <citation type="submission" date="2024-09" db="EMBL/GenBank/DDBJ databases">
        <title>A chromosome-level genome assembly of Gray's grenadier anchovy, Coilia grayii.</title>
        <authorList>
            <person name="Fu Z."/>
        </authorList>
    </citation>
    <scope>NUCLEOTIDE SEQUENCE [LARGE SCALE GENOMIC DNA]</scope>
    <source>
        <strain evidence="3">G4</strain>
        <tissue evidence="3">Muscle</tissue>
    </source>
</reference>
<evidence type="ECO:0000313" key="3">
    <source>
        <dbReference type="EMBL" id="KAL2104058.1"/>
    </source>
</evidence>
<dbReference type="Pfam" id="PF08313">
    <property type="entry name" value="SCA7"/>
    <property type="match status" value="1"/>
</dbReference>
<protein>
    <recommendedName>
        <fullName evidence="2">SCA7 domain-containing protein</fullName>
    </recommendedName>
</protein>
<name>A0ABD1KZC4_9TELE</name>
<sequence>MMAVRARAAAVMAASDRRSSIPVEFVGQSWSSWIDKTNVSASEASNTEECSKNVKKRMETMTLRKEDMSIYGHCPAHDDFFLVVCSHCGQVVKPQAFEKHCERRHGPLSKLYGDHSLSSPLKRARHGRPPGQHGASREARDGRWQEPGSPRAPLPPAAHRPAKAQKEGVSMVPGDKLSQGTPPSPPHSSAPSPRDPPWRHGAVQPSVPSPGEKPLQKGMQGPPVDLLSPLRGPRTYSRTYKKVHKKELDLDKHCGVLDPERKKVCTRLLTCNIHSIHQRRQVVGRSKNFDQLVTELKMGSKRALVLNETEPPCPETPVSQTGPPHGKRPPNCVNLRPRTPSESAVEEEMEVPVEAEELTPQANNHSRLSSDESEGEDQEEPLDLPFSPWHPKPLGFCTFGSRALSCSVFTFDRRLHHLRSAVSAMVEQHISAHLWKKIPQVADTRPNKTTAAASVSSSQDPSGGGAASSSVRTSASSSPALSSSSSSSSSLRTSSSSLPQRAGRENSSGQSETKGSSRTPAASGPGRPKNPVGRPSKQQLRQRELEMERERERERERSRRASEVGASPGSGRGEDRAQEHSPSPARGSRGYERPVEERIFTPSPDKSSSSSSSSPASQRPVNGALSLLSKARPTAHATQARSPSLAKRPTAPSSGHAPSTPPEHSRGGGGGGGGGGAGVGGGGGSGPHRRPDGYDHKGLGKKRKASGVSPPVTPSQPPKSLGLSSPSHSSFFSWKKDSKGAPASLGLEKKLDTQKPKLHH</sequence>
<dbReference type="PANTHER" id="PTHR15117:SF5">
    <property type="entry name" value="ATAXIN-7-LIKE PROTEIN 2"/>
    <property type="match status" value="1"/>
</dbReference>
<gene>
    <name evidence="3" type="ORF">ACEWY4_000926</name>
</gene>
<evidence type="ECO:0000256" key="1">
    <source>
        <dbReference type="SAM" id="MobiDB-lite"/>
    </source>
</evidence>
<dbReference type="InterPro" id="IPR052237">
    <property type="entry name" value="Ataxin-7-like_regulator"/>
</dbReference>
<dbReference type="Gene3D" id="6.10.140.1270">
    <property type="match status" value="1"/>
</dbReference>
<feature type="compositionally biased region" description="Low complexity" evidence="1">
    <location>
        <begin position="602"/>
        <end position="617"/>
    </location>
</feature>
<accession>A0ABD1KZC4</accession>
<feature type="compositionally biased region" description="Basic and acidic residues" evidence="1">
    <location>
        <begin position="541"/>
        <end position="562"/>
    </location>
</feature>
<feature type="region of interest" description="Disordered" evidence="1">
    <location>
        <begin position="445"/>
        <end position="760"/>
    </location>
</feature>
<comment type="caution">
    <text evidence="3">The sequence shown here is derived from an EMBL/GenBank/DDBJ whole genome shotgun (WGS) entry which is preliminary data.</text>
</comment>
<dbReference type="Proteomes" id="UP001591681">
    <property type="component" value="Unassembled WGS sequence"/>
</dbReference>
<feature type="compositionally biased region" description="Acidic residues" evidence="1">
    <location>
        <begin position="344"/>
        <end position="357"/>
    </location>
</feature>
<dbReference type="PANTHER" id="PTHR15117">
    <property type="entry name" value="ATAXIN 7 RELATED"/>
    <property type="match status" value="1"/>
</dbReference>
<feature type="compositionally biased region" description="Basic and acidic residues" evidence="1">
    <location>
        <begin position="589"/>
        <end position="599"/>
    </location>
</feature>
<dbReference type="EMBL" id="JBHFQA010000001">
    <property type="protein sequence ID" value="KAL2104058.1"/>
    <property type="molecule type" value="Genomic_DNA"/>
</dbReference>
<feature type="compositionally biased region" description="Acidic residues" evidence="1">
    <location>
        <begin position="371"/>
        <end position="382"/>
    </location>
</feature>
<proteinExistence type="predicted"/>
<feature type="compositionally biased region" description="Polar residues" evidence="1">
    <location>
        <begin position="505"/>
        <end position="520"/>
    </location>
</feature>
<organism evidence="3 4">
    <name type="scientific">Coilia grayii</name>
    <name type="common">Gray's grenadier anchovy</name>
    <dbReference type="NCBI Taxonomy" id="363190"/>
    <lineage>
        <taxon>Eukaryota</taxon>
        <taxon>Metazoa</taxon>
        <taxon>Chordata</taxon>
        <taxon>Craniata</taxon>
        <taxon>Vertebrata</taxon>
        <taxon>Euteleostomi</taxon>
        <taxon>Actinopterygii</taxon>
        <taxon>Neopterygii</taxon>
        <taxon>Teleostei</taxon>
        <taxon>Clupei</taxon>
        <taxon>Clupeiformes</taxon>
        <taxon>Clupeoidei</taxon>
        <taxon>Engraulidae</taxon>
        <taxon>Coilinae</taxon>
        <taxon>Coilia</taxon>
    </lineage>
</organism>
<evidence type="ECO:0000259" key="2">
    <source>
        <dbReference type="PROSITE" id="PS51505"/>
    </source>
</evidence>
<feature type="region of interest" description="Disordered" evidence="1">
    <location>
        <begin position="310"/>
        <end position="387"/>
    </location>
</feature>
<keyword evidence="4" id="KW-1185">Reference proteome</keyword>
<dbReference type="PROSITE" id="PS51505">
    <property type="entry name" value="SCA7"/>
    <property type="match status" value="1"/>
</dbReference>
<feature type="compositionally biased region" description="Basic and acidic residues" evidence="1">
    <location>
        <begin position="689"/>
        <end position="698"/>
    </location>
</feature>
<evidence type="ECO:0000313" key="4">
    <source>
        <dbReference type="Proteomes" id="UP001591681"/>
    </source>
</evidence>
<dbReference type="InterPro" id="IPR013243">
    <property type="entry name" value="SCA7_dom"/>
</dbReference>
<feature type="region of interest" description="Disordered" evidence="1">
    <location>
        <begin position="106"/>
        <end position="233"/>
    </location>
</feature>